<dbReference type="InterPro" id="IPR050109">
    <property type="entry name" value="HTH-type_TetR-like_transc_reg"/>
</dbReference>
<reference evidence="6 7" key="1">
    <citation type="submission" date="2019-06" db="EMBL/GenBank/DDBJ databases">
        <title>Description of Kitasatospora acidophila sp. nov. isolated from pine grove soil, and reclassification of Streptomyces novaecaesareae to Kitasatospora novaeceasareae comb. nov.</title>
        <authorList>
            <person name="Kim M.J."/>
        </authorList>
    </citation>
    <scope>NUCLEOTIDE SEQUENCE [LARGE SCALE GENOMIC DNA]</scope>
    <source>
        <strain evidence="6 7">MMS16-CNU292</strain>
    </source>
</reference>
<dbReference type="InterPro" id="IPR009057">
    <property type="entry name" value="Homeodomain-like_sf"/>
</dbReference>
<accession>A0A540VYS5</accession>
<dbReference type="PANTHER" id="PTHR30055">
    <property type="entry name" value="HTH-TYPE TRANSCRIPTIONAL REGULATOR RUTR"/>
    <property type="match status" value="1"/>
</dbReference>
<dbReference type="OrthoDB" id="3217159at2"/>
<gene>
    <name evidence="6" type="ORF">E6W39_06125</name>
</gene>
<evidence type="ECO:0000313" key="6">
    <source>
        <dbReference type="EMBL" id="TQF01922.1"/>
    </source>
</evidence>
<evidence type="ECO:0000259" key="5">
    <source>
        <dbReference type="Pfam" id="PF00440"/>
    </source>
</evidence>
<dbReference type="Pfam" id="PF00440">
    <property type="entry name" value="TetR_N"/>
    <property type="match status" value="1"/>
</dbReference>
<evidence type="ECO:0000256" key="1">
    <source>
        <dbReference type="ARBA" id="ARBA00023015"/>
    </source>
</evidence>
<proteinExistence type="predicted"/>
<dbReference type="InterPro" id="IPR001647">
    <property type="entry name" value="HTH_TetR"/>
</dbReference>
<feature type="domain" description="HTH tetR-type" evidence="5">
    <location>
        <begin position="26"/>
        <end position="69"/>
    </location>
</feature>
<evidence type="ECO:0000256" key="3">
    <source>
        <dbReference type="ARBA" id="ARBA00023163"/>
    </source>
</evidence>
<dbReference type="Gene3D" id="1.10.357.10">
    <property type="entry name" value="Tetracycline Repressor, domain 2"/>
    <property type="match status" value="1"/>
</dbReference>
<dbReference type="AlphaFoldDB" id="A0A540VYS5"/>
<dbReference type="Proteomes" id="UP000319103">
    <property type="component" value="Unassembled WGS sequence"/>
</dbReference>
<sequence>MQETEPKTRQGAKGRTNQKLRTRAAIVSAAAELMRTGHEVTMPEVAKAALVSEATAYRYFPDLASLLRESMADQWPTPEQALSAVAGSTDPVARVAAATEHLLRHVLAYQGATRAMIAATITRPEAAATRPALRIGLIEHALAPVADAPGTDPAALAQLKRDLAVVLSAETLFTLTDLLRLDAEEAIASAVHTATTLTRVALGSDLS</sequence>
<name>A0A540VYS5_9ACTN</name>
<dbReference type="PANTHER" id="PTHR30055:SF234">
    <property type="entry name" value="HTH-TYPE TRANSCRIPTIONAL REGULATOR BETI"/>
    <property type="match status" value="1"/>
</dbReference>
<keyword evidence="2" id="KW-0238">DNA-binding</keyword>
<keyword evidence="3" id="KW-0804">Transcription</keyword>
<dbReference type="EMBL" id="VIGB01000003">
    <property type="protein sequence ID" value="TQF01922.1"/>
    <property type="molecule type" value="Genomic_DNA"/>
</dbReference>
<keyword evidence="1" id="KW-0805">Transcription regulation</keyword>
<dbReference type="GO" id="GO:0003700">
    <property type="term" value="F:DNA-binding transcription factor activity"/>
    <property type="evidence" value="ECO:0007669"/>
    <property type="project" value="TreeGrafter"/>
</dbReference>
<evidence type="ECO:0000256" key="2">
    <source>
        <dbReference type="ARBA" id="ARBA00023125"/>
    </source>
</evidence>
<keyword evidence="7" id="KW-1185">Reference proteome</keyword>
<protein>
    <submittedName>
        <fullName evidence="6">TetR/AcrR family transcriptional regulator</fullName>
    </submittedName>
</protein>
<evidence type="ECO:0000256" key="4">
    <source>
        <dbReference type="SAM" id="MobiDB-lite"/>
    </source>
</evidence>
<dbReference type="RefSeq" id="WP_141632644.1">
    <property type="nucleotide sequence ID" value="NZ_VIGB01000003.1"/>
</dbReference>
<evidence type="ECO:0000313" key="7">
    <source>
        <dbReference type="Proteomes" id="UP000319103"/>
    </source>
</evidence>
<feature type="region of interest" description="Disordered" evidence="4">
    <location>
        <begin position="1"/>
        <end position="20"/>
    </location>
</feature>
<dbReference type="GO" id="GO:0000976">
    <property type="term" value="F:transcription cis-regulatory region binding"/>
    <property type="evidence" value="ECO:0007669"/>
    <property type="project" value="TreeGrafter"/>
</dbReference>
<feature type="compositionally biased region" description="Basic residues" evidence="4">
    <location>
        <begin position="10"/>
        <end position="20"/>
    </location>
</feature>
<organism evidence="6 7">
    <name type="scientific">Kitasatospora acidiphila</name>
    <dbReference type="NCBI Taxonomy" id="2567942"/>
    <lineage>
        <taxon>Bacteria</taxon>
        <taxon>Bacillati</taxon>
        <taxon>Actinomycetota</taxon>
        <taxon>Actinomycetes</taxon>
        <taxon>Kitasatosporales</taxon>
        <taxon>Streptomycetaceae</taxon>
        <taxon>Kitasatospora</taxon>
    </lineage>
</organism>
<comment type="caution">
    <text evidence="6">The sequence shown here is derived from an EMBL/GenBank/DDBJ whole genome shotgun (WGS) entry which is preliminary data.</text>
</comment>
<dbReference type="SUPFAM" id="SSF46689">
    <property type="entry name" value="Homeodomain-like"/>
    <property type="match status" value="1"/>
</dbReference>